<comment type="similarity">
    <text evidence="1">Belongs to the IMPACT family.</text>
</comment>
<proteinExistence type="inferred from homology"/>
<gene>
    <name evidence="4" type="ORF">SAMN02745221_00457</name>
</gene>
<dbReference type="STRING" id="1123382.SAMN02745221_00457"/>
<dbReference type="InterPro" id="IPR020568">
    <property type="entry name" value="Ribosomal_Su5_D2-typ_SF"/>
</dbReference>
<protein>
    <submittedName>
        <fullName evidence="4">Uncharacterized protein, YigZ family</fullName>
    </submittedName>
</protein>
<feature type="domain" description="Impact N-terminal" evidence="2">
    <location>
        <begin position="18"/>
        <end position="122"/>
    </location>
</feature>
<dbReference type="InterPro" id="IPR015269">
    <property type="entry name" value="UPF0029_Impact_C"/>
</dbReference>
<dbReference type="EMBL" id="FQWY01000006">
    <property type="protein sequence ID" value="SHG55814.1"/>
    <property type="molecule type" value="Genomic_DNA"/>
</dbReference>
<dbReference type="Pfam" id="PF01205">
    <property type="entry name" value="Impact_N"/>
    <property type="match status" value="1"/>
</dbReference>
<feature type="domain" description="UPF0029" evidence="3">
    <location>
        <begin position="139"/>
        <end position="192"/>
    </location>
</feature>
<dbReference type="GO" id="GO:0006446">
    <property type="term" value="P:regulation of translational initiation"/>
    <property type="evidence" value="ECO:0007669"/>
    <property type="project" value="TreeGrafter"/>
</dbReference>
<dbReference type="Gene3D" id="3.30.230.30">
    <property type="entry name" value="Impact, N-terminal domain"/>
    <property type="match status" value="1"/>
</dbReference>
<name>A0A1M5KSP7_9FIRM</name>
<dbReference type="Proteomes" id="UP000242329">
    <property type="component" value="Unassembled WGS sequence"/>
</dbReference>
<evidence type="ECO:0000259" key="2">
    <source>
        <dbReference type="Pfam" id="PF01205"/>
    </source>
</evidence>
<evidence type="ECO:0000259" key="3">
    <source>
        <dbReference type="Pfam" id="PF09186"/>
    </source>
</evidence>
<dbReference type="InterPro" id="IPR023582">
    <property type="entry name" value="Impact"/>
</dbReference>
<dbReference type="OrthoDB" id="9813771at2"/>
<reference evidence="5" key="1">
    <citation type="submission" date="2016-11" db="EMBL/GenBank/DDBJ databases">
        <authorList>
            <person name="Varghese N."/>
            <person name="Submissions S."/>
        </authorList>
    </citation>
    <scope>NUCLEOTIDE SEQUENCE [LARGE SCALE GENOMIC DNA]</scope>
    <source>
        <strain evidence="5">DSM 11003</strain>
    </source>
</reference>
<dbReference type="InterPro" id="IPR035647">
    <property type="entry name" value="EFG_III/V"/>
</dbReference>
<dbReference type="InterPro" id="IPR001498">
    <property type="entry name" value="Impact_N"/>
</dbReference>
<evidence type="ECO:0000256" key="1">
    <source>
        <dbReference type="ARBA" id="ARBA00007665"/>
    </source>
</evidence>
<dbReference type="Pfam" id="PF09186">
    <property type="entry name" value="DUF1949"/>
    <property type="match status" value="1"/>
</dbReference>
<dbReference type="PANTHER" id="PTHR16301:SF20">
    <property type="entry name" value="IMPACT FAMILY MEMBER YIGZ"/>
    <property type="match status" value="1"/>
</dbReference>
<dbReference type="AlphaFoldDB" id="A0A1M5KSP7"/>
<organism evidence="4 5">
    <name type="scientific">Thermosyntropha lipolytica DSM 11003</name>
    <dbReference type="NCBI Taxonomy" id="1123382"/>
    <lineage>
        <taxon>Bacteria</taxon>
        <taxon>Bacillati</taxon>
        <taxon>Bacillota</taxon>
        <taxon>Clostridia</taxon>
        <taxon>Eubacteriales</taxon>
        <taxon>Syntrophomonadaceae</taxon>
        <taxon>Thermosyntropha</taxon>
    </lineage>
</organism>
<dbReference type="PANTHER" id="PTHR16301">
    <property type="entry name" value="IMPACT-RELATED"/>
    <property type="match status" value="1"/>
</dbReference>
<evidence type="ECO:0000313" key="5">
    <source>
        <dbReference type="Proteomes" id="UP000242329"/>
    </source>
</evidence>
<dbReference type="InterPro" id="IPR036956">
    <property type="entry name" value="Impact_N_sf"/>
</dbReference>
<dbReference type="SUPFAM" id="SSF54980">
    <property type="entry name" value="EF-G C-terminal domain-like"/>
    <property type="match status" value="1"/>
</dbReference>
<dbReference type="SUPFAM" id="SSF54211">
    <property type="entry name" value="Ribosomal protein S5 domain 2-like"/>
    <property type="match status" value="1"/>
</dbReference>
<dbReference type="RefSeq" id="WP_073089508.1">
    <property type="nucleotide sequence ID" value="NZ_FQWY01000006.1"/>
</dbReference>
<keyword evidence="5" id="KW-1185">Reference proteome</keyword>
<dbReference type="GO" id="GO:0005737">
    <property type="term" value="C:cytoplasm"/>
    <property type="evidence" value="ECO:0007669"/>
    <property type="project" value="TreeGrafter"/>
</dbReference>
<accession>A0A1M5KSP7</accession>
<evidence type="ECO:0000313" key="4">
    <source>
        <dbReference type="EMBL" id="SHG55814.1"/>
    </source>
</evidence>
<sequence length="212" mass="23793">MADFYSIKSETVHELVIKKSRFIAWAVPVSSAEKAGEFLDRARKLWPGAAHYCYAYILREPYGEKYSDDGEPAGTAGLPILNVIKSYNYTNVLVMVVRYFGGILLGASGLVRAYATAASHVLERAEKQPFIRGQRLKVETDYVYWGKIEYLCRLENVLTERVVFDTAVRADFLVPLASVERFKKSIITISRGTAVISTGECKYYPGDEEAPL</sequence>